<feature type="compositionally biased region" description="Low complexity" evidence="8">
    <location>
        <begin position="24"/>
        <end position="45"/>
    </location>
</feature>
<dbReference type="Gene3D" id="1.10.3720.10">
    <property type="entry name" value="MetI-like"/>
    <property type="match status" value="1"/>
</dbReference>
<accession>A0ABQ2M259</accession>
<dbReference type="CDD" id="cd06261">
    <property type="entry name" value="TM_PBP2"/>
    <property type="match status" value="1"/>
</dbReference>
<proteinExistence type="inferred from homology"/>
<reference evidence="12" key="1">
    <citation type="journal article" date="2019" name="Int. J. Syst. Evol. Microbiol.">
        <title>The Global Catalogue of Microorganisms (GCM) 10K type strain sequencing project: providing services to taxonomists for standard genome sequencing and annotation.</title>
        <authorList>
            <consortium name="The Broad Institute Genomics Platform"/>
            <consortium name="The Broad Institute Genome Sequencing Center for Infectious Disease"/>
            <person name="Wu L."/>
            <person name="Ma J."/>
        </authorList>
    </citation>
    <scope>NUCLEOTIDE SEQUENCE [LARGE SCALE GENOMIC DNA]</scope>
    <source>
        <strain evidence="12">CGMCC 1.7064</strain>
    </source>
</reference>
<dbReference type="Pfam" id="PF00528">
    <property type="entry name" value="BPD_transp_1"/>
    <property type="match status" value="1"/>
</dbReference>
<keyword evidence="5 7" id="KW-1133">Transmembrane helix</keyword>
<dbReference type="Proteomes" id="UP000642509">
    <property type="component" value="Unassembled WGS sequence"/>
</dbReference>
<dbReference type="EMBL" id="BMLQ01000005">
    <property type="protein sequence ID" value="GGO46250.1"/>
    <property type="molecule type" value="Genomic_DNA"/>
</dbReference>
<dbReference type="InterPro" id="IPR000515">
    <property type="entry name" value="MetI-like"/>
</dbReference>
<dbReference type="Gene3D" id="3.40.190.10">
    <property type="entry name" value="Periplasmic binding protein-like II"/>
    <property type="match status" value="2"/>
</dbReference>
<dbReference type="SUPFAM" id="SSF161098">
    <property type="entry name" value="MetI-like"/>
    <property type="match status" value="1"/>
</dbReference>
<dbReference type="CDD" id="cd13619">
    <property type="entry name" value="PBP2_GlnP"/>
    <property type="match status" value="1"/>
</dbReference>
<feature type="domain" description="ABC transmembrane type-1" evidence="10">
    <location>
        <begin position="299"/>
        <end position="488"/>
    </location>
</feature>
<dbReference type="InterPro" id="IPR010065">
    <property type="entry name" value="AA_ABC_transptr_permease_3TM"/>
</dbReference>
<keyword evidence="4 7" id="KW-0812">Transmembrane</keyword>
<feature type="chain" id="PRO_5045631721" evidence="9">
    <location>
        <begin position="25"/>
        <end position="497"/>
    </location>
</feature>
<keyword evidence="6 7" id="KW-0472">Membrane</keyword>
<evidence type="ECO:0000259" key="10">
    <source>
        <dbReference type="PROSITE" id="PS50928"/>
    </source>
</evidence>
<feature type="transmembrane region" description="Helical" evidence="7">
    <location>
        <begin position="430"/>
        <end position="450"/>
    </location>
</feature>
<evidence type="ECO:0000256" key="3">
    <source>
        <dbReference type="ARBA" id="ARBA00022475"/>
    </source>
</evidence>
<name>A0ABQ2M259_9MICC</name>
<comment type="caution">
    <text evidence="11">The sequence shown here is derived from an EMBL/GenBank/DDBJ whole genome shotgun (WGS) entry which is preliminary data.</text>
</comment>
<keyword evidence="9" id="KW-0732">Signal</keyword>
<evidence type="ECO:0000256" key="2">
    <source>
        <dbReference type="ARBA" id="ARBA00022448"/>
    </source>
</evidence>
<dbReference type="InterPro" id="IPR001638">
    <property type="entry name" value="Solute-binding_3/MltF_N"/>
</dbReference>
<dbReference type="SUPFAM" id="SSF53850">
    <property type="entry name" value="Periplasmic binding protein-like II"/>
    <property type="match status" value="1"/>
</dbReference>
<keyword evidence="3" id="KW-1003">Cell membrane</keyword>
<evidence type="ECO:0000256" key="4">
    <source>
        <dbReference type="ARBA" id="ARBA00022692"/>
    </source>
</evidence>
<dbReference type="Pfam" id="PF00497">
    <property type="entry name" value="SBP_bac_3"/>
    <property type="match status" value="1"/>
</dbReference>
<dbReference type="InterPro" id="IPR001320">
    <property type="entry name" value="Iontro_rcpt_C"/>
</dbReference>
<sequence length="497" mass="52941">MRALLAAFATLGVLLLGLAPAATASGTDGPATTPVTAAGTEASGSEAGGTGETYVIGTDTTFAPFEFRQGGDLVGIDIDLMEAIAEDQGFEVEWRSLGFNAALQALDSNQVDGVIAGMSITEERQEVYDFSEPYFTGTVTLAVNEGDESEISDWEDLAGKQVVVKTGSISEEVANERQDEIGFEVTALDQTTTLVESVKSGNADALIDDYPVIAYGVQQGSGLVTVGEQVEAGDYGFAVNQGQNPELLEKFNTGLQELRASGEYDEILNEYLGAEDDGVDPSSFWGLIVTSLPSLLNGLGNTLLVTGISFVLAMVLGLAFGFMKIARNPVLRGIAVTFISIFRGTPILVWAFFFYFGLPPLIGVPVNIWVAGVMTLTFNGAAYIAEIVRGAVQSVDPGQAEASRSLGLGHGKTMQRVVLPQAFKMMTPSLINQLVIMLKDSSLLLAIGFAELLYQAQQIYAANFRVTEVLLIAALLYFIAITALTQLANYVDRKVNR</sequence>
<dbReference type="PROSITE" id="PS50928">
    <property type="entry name" value="ABC_TM1"/>
    <property type="match status" value="1"/>
</dbReference>
<evidence type="ECO:0000256" key="7">
    <source>
        <dbReference type="RuleBase" id="RU363032"/>
    </source>
</evidence>
<protein>
    <submittedName>
        <fullName evidence="11">Glutamine ABC transporter permease</fullName>
    </submittedName>
</protein>
<feature type="transmembrane region" description="Helical" evidence="7">
    <location>
        <begin position="470"/>
        <end position="491"/>
    </location>
</feature>
<keyword evidence="2 7" id="KW-0813">Transport</keyword>
<keyword evidence="12" id="KW-1185">Reference proteome</keyword>
<dbReference type="PANTHER" id="PTHR30614">
    <property type="entry name" value="MEMBRANE COMPONENT OF AMINO ACID ABC TRANSPORTER"/>
    <property type="match status" value="1"/>
</dbReference>
<feature type="region of interest" description="Disordered" evidence="8">
    <location>
        <begin position="24"/>
        <end position="51"/>
    </location>
</feature>
<evidence type="ECO:0000256" key="1">
    <source>
        <dbReference type="ARBA" id="ARBA00004651"/>
    </source>
</evidence>
<comment type="similarity">
    <text evidence="7">Belongs to the binding-protein-dependent transport system permease family.</text>
</comment>
<feature type="transmembrane region" description="Helical" evidence="7">
    <location>
        <begin position="303"/>
        <end position="322"/>
    </location>
</feature>
<evidence type="ECO:0000256" key="9">
    <source>
        <dbReference type="SAM" id="SignalP"/>
    </source>
</evidence>
<organism evidence="11 12">
    <name type="scientific">Citricoccus zhacaiensis</name>
    <dbReference type="NCBI Taxonomy" id="489142"/>
    <lineage>
        <taxon>Bacteria</taxon>
        <taxon>Bacillati</taxon>
        <taxon>Actinomycetota</taxon>
        <taxon>Actinomycetes</taxon>
        <taxon>Micrococcales</taxon>
        <taxon>Micrococcaceae</taxon>
        <taxon>Citricoccus</taxon>
    </lineage>
</organism>
<evidence type="ECO:0000313" key="11">
    <source>
        <dbReference type="EMBL" id="GGO46250.1"/>
    </source>
</evidence>
<dbReference type="InterPro" id="IPR043429">
    <property type="entry name" value="ArtM/GltK/GlnP/TcyL/YhdX-like"/>
</dbReference>
<evidence type="ECO:0000313" key="12">
    <source>
        <dbReference type="Proteomes" id="UP000642509"/>
    </source>
</evidence>
<feature type="signal peptide" evidence="9">
    <location>
        <begin position="1"/>
        <end position="24"/>
    </location>
</feature>
<dbReference type="NCBIfam" id="TIGR01726">
    <property type="entry name" value="HEQRo_perm_3TM"/>
    <property type="match status" value="1"/>
</dbReference>
<dbReference type="SMART" id="SM00062">
    <property type="entry name" value="PBPb"/>
    <property type="match status" value="1"/>
</dbReference>
<evidence type="ECO:0000256" key="5">
    <source>
        <dbReference type="ARBA" id="ARBA00022989"/>
    </source>
</evidence>
<dbReference type="PANTHER" id="PTHR30614:SF46">
    <property type="entry name" value="ABC TRANSPORTER MEMBRANE SPANNING PERMEASE-GLUTAMINE TRANSPORT"/>
    <property type="match status" value="1"/>
</dbReference>
<evidence type="ECO:0000256" key="8">
    <source>
        <dbReference type="SAM" id="MobiDB-lite"/>
    </source>
</evidence>
<feature type="transmembrane region" description="Helical" evidence="7">
    <location>
        <begin position="368"/>
        <end position="385"/>
    </location>
</feature>
<comment type="subcellular location">
    <subcellularLocation>
        <location evidence="1 7">Cell membrane</location>
        <topology evidence="1 7">Multi-pass membrane protein</topology>
    </subcellularLocation>
</comment>
<evidence type="ECO:0000256" key="6">
    <source>
        <dbReference type="ARBA" id="ARBA00023136"/>
    </source>
</evidence>
<feature type="transmembrane region" description="Helical" evidence="7">
    <location>
        <begin position="334"/>
        <end position="356"/>
    </location>
</feature>
<gene>
    <name evidence="11" type="ORF">GCM10010977_20780</name>
</gene>
<dbReference type="SMART" id="SM00079">
    <property type="entry name" value="PBPe"/>
    <property type="match status" value="1"/>
</dbReference>
<dbReference type="InterPro" id="IPR035906">
    <property type="entry name" value="MetI-like_sf"/>
</dbReference>